<dbReference type="EMBL" id="CM007382">
    <property type="protein sequence ID" value="ONK77618.1"/>
    <property type="molecule type" value="Genomic_DNA"/>
</dbReference>
<sequence length="59" mass="6683">MPRSGDGDDAHYADGWLGWFRRSWRATPDSTVLSDSADKLEFTVVMKTPLLAMVRPRKS</sequence>
<evidence type="ECO:0000313" key="2">
    <source>
        <dbReference type="Proteomes" id="UP000243459"/>
    </source>
</evidence>
<protein>
    <submittedName>
        <fullName evidence="1">Uncharacterized protein</fullName>
    </submittedName>
</protein>
<evidence type="ECO:0000313" key="1">
    <source>
        <dbReference type="EMBL" id="ONK77618.1"/>
    </source>
</evidence>
<name>A0A5P1FH27_ASPOF</name>
<dbReference type="Proteomes" id="UP000243459">
    <property type="component" value="Chromosome 2"/>
</dbReference>
<proteinExistence type="predicted"/>
<organism evidence="1 2">
    <name type="scientific">Asparagus officinalis</name>
    <name type="common">Garden asparagus</name>
    <dbReference type="NCBI Taxonomy" id="4686"/>
    <lineage>
        <taxon>Eukaryota</taxon>
        <taxon>Viridiplantae</taxon>
        <taxon>Streptophyta</taxon>
        <taxon>Embryophyta</taxon>
        <taxon>Tracheophyta</taxon>
        <taxon>Spermatophyta</taxon>
        <taxon>Magnoliopsida</taxon>
        <taxon>Liliopsida</taxon>
        <taxon>Asparagales</taxon>
        <taxon>Asparagaceae</taxon>
        <taxon>Asparagoideae</taxon>
        <taxon>Asparagus</taxon>
    </lineage>
</organism>
<accession>A0A5P1FH27</accession>
<dbReference type="Gramene" id="ONK77618">
    <property type="protein sequence ID" value="ONK77618"/>
    <property type="gene ID" value="A4U43_C02F8620"/>
</dbReference>
<gene>
    <name evidence="1" type="ORF">A4U43_C02F8620</name>
</gene>
<keyword evidence="2" id="KW-1185">Reference proteome</keyword>
<dbReference type="AlphaFoldDB" id="A0A5P1FH27"/>
<reference evidence="2" key="1">
    <citation type="journal article" date="2017" name="Nat. Commun.">
        <title>The asparagus genome sheds light on the origin and evolution of a young Y chromosome.</title>
        <authorList>
            <person name="Harkess A."/>
            <person name="Zhou J."/>
            <person name="Xu C."/>
            <person name="Bowers J.E."/>
            <person name="Van der Hulst R."/>
            <person name="Ayyampalayam S."/>
            <person name="Mercati F."/>
            <person name="Riccardi P."/>
            <person name="McKain M.R."/>
            <person name="Kakrana A."/>
            <person name="Tang H."/>
            <person name="Ray J."/>
            <person name="Groenendijk J."/>
            <person name="Arikit S."/>
            <person name="Mathioni S.M."/>
            <person name="Nakano M."/>
            <person name="Shan H."/>
            <person name="Telgmann-Rauber A."/>
            <person name="Kanno A."/>
            <person name="Yue Z."/>
            <person name="Chen H."/>
            <person name="Li W."/>
            <person name="Chen Y."/>
            <person name="Xu X."/>
            <person name="Zhang Y."/>
            <person name="Luo S."/>
            <person name="Chen H."/>
            <person name="Gao J."/>
            <person name="Mao Z."/>
            <person name="Pires J.C."/>
            <person name="Luo M."/>
            <person name="Kudrna D."/>
            <person name="Wing R.A."/>
            <person name="Meyers B.C."/>
            <person name="Yi K."/>
            <person name="Kong H."/>
            <person name="Lavrijsen P."/>
            <person name="Sunseri F."/>
            <person name="Falavigna A."/>
            <person name="Ye Y."/>
            <person name="Leebens-Mack J.H."/>
            <person name="Chen G."/>
        </authorList>
    </citation>
    <scope>NUCLEOTIDE SEQUENCE [LARGE SCALE GENOMIC DNA]</scope>
    <source>
        <strain evidence="2">cv. DH0086</strain>
    </source>
</reference>